<protein>
    <submittedName>
        <fullName evidence="1">Uncharacterized protein</fullName>
    </submittedName>
</protein>
<keyword evidence="1" id="KW-0614">Plasmid</keyword>
<dbReference type="AlphaFoldDB" id="A0A810JZJ6"/>
<name>A0A810JZJ6_ENTFC</name>
<accession>A0A810JZJ6</accession>
<evidence type="ECO:0000313" key="1">
    <source>
        <dbReference type="EMBL" id="BCI56768.1"/>
    </source>
</evidence>
<reference evidence="1" key="1">
    <citation type="submission" date="2020-07" db="EMBL/GenBank/DDBJ databases">
        <title>Complete nucleotide sequence of conjugal plasmid pEF-D harboring vanD1 gene in Enterococcus faecium JH5687.</title>
        <authorList>
            <person name="Hisatsune J."/>
            <person name="Sugai M."/>
        </authorList>
    </citation>
    <scope>NUCLEOTIDE SEQUENCE</scope>
    <source>
        <strain evidence="1">JH5687</strain>
        <plasmid evidence="1">pEF-D</plasmid>
    </source>
</reference>
<organism evidence="1">
    <name type="scientific">Enterococcus faecium</name>
    <name type="common">Streptococcus faecium</name>
    <dbReference type="NCBI Taxonomy" id="1352"/>
    <lineage>
        <taxon>Bacteria</taxon>
        <taxon>Bacillati</taxon>
        <taxon>Bacillota</taxon>
        <taxon>Bacilli</taxon>
        <taxon>Lactobacillales</taxon>
        <taxon>Enterococcaceae</taxon>
        <taxon>Enterococcus</taxon>
    </lineage>
</organism>
<dbReference type="EMBL" id="LC569722">
    <property type="protein sequence ID" value="BCI56768.1"/>
    <property type="molecule type" value="Genomic_DNA"/>
</dbReference>
<proteinExistence type="predicted"/>
<geneLocation type="plasmid" evidence="1">
    <name>pEF-D</name>
</geneLocation>
<sequence length="74" mass="9120">MISMARPRKYKTEEERKEALKKARKKWVEKNQETIAYIRAKSFAKKFIEMSEDEDIELLEKWLDERKNNRQNDE</sequence>